<gene>
    <name evidence="2" type="ORF">L21TH_0988</name>
</gene>
<dbReference type="AlphaFoldDB" id="R1CQL0"/>
<keyword evidence="1" id="KW-0812">Transmembrane</keyword>
<dbReference type="EMBL" id="ARZA01000099">
    <property type="protein sequence ID" value="EOD00951.1"/>
    <property type="molecule type" value="Genomic_DNA"/>
</dbReference>
<organism evidence="2 3">
    <name type="scientific">Caldisalinibacter kiritimatiensis</name>
    <dbReference type="NCBI Taxonomy" id="1304284"/>
    <lineage>
        <taxon>Bacteria</taxon>
        <taxon>Bacillati</taxon>
        <taxon>Bacillota</taxon>
        <taxon>Tissierellia</taxon>
        <taxon>Tissierellales</taxon>
        <taxon>Thermohalobacteraceae</taxon>
        <taxon>Caldisalinibacter</taxon>
    </lineage>
</organism>
<evidence type="ECO:0000256" key="1">
    <source>
        <dbReference type="SAM" id="Phobius"/>
    </source>
</evidence>
<keyword evidence="1" id="KW-0472">Membrane</keyword>
<dbReference type="Proteomes" id="UP000013378">
    <property type="component" value="Unassembled WGS sequence"/>
</dbReference>
<evidence type="ECO:0000313" key="3">
    <source>
        <dbReference type="Proteomes" id="UP000013378"/>
    </source>
</evidence>
<accession>R1CQL0</accession>
<reference evidence="2 3" key="1">
    <citation type="journal article" date="2015" name="Geomicrobiol. J.">
        <title>Caldisalinibacter kiritimatiensis gen. nov., sp. nov., a moderately thermohalophilic thiosulfate-reducing bacterium from a hypersaline microbial mat.</title>
        <authorList>
            <person name="Ben Hania W."/>
            <person name="Joseph M."/>
            <person name="Fiebig A."/>
            <person name="Bunk B."/>
            <person name="Klenk H.-P."/>
            <person name="Fardeau M.-L."/>
            <person name="Spring S."/>
        </authorList>
    </citation>
    <scope>NUCLEOTIDE SEQUENCE [LARGE SCALE GENOMIC DNA]</scope>
    <source>
        <strain evidence="2 3">L21-TH-D2</strain>
    </source>
</reference>
<dbReference type="RefSeq" id="WP_006310840.1">
    <property type="nucleotide sequence ID" value="NZ_ARZA01000099.1"/>
</dbReference>
<dbReference type="STRING" id="1304284.L21TH_0988"/>
<comment type="caution">
    <text evidence="2">The sequence shown here is derived from an EMBL/GenBank/DDBJ whole genome shotgun (WGS) entry which is preliminary data.</text>
</comment>
<sequence length="166" mass="19378">MNNIIKEVITRKEKPLWQIMLIILGSVVFVNTLITLSNHLGRKYAGIVSLIILFSSILITGFVLMRVFSVYSYKLVDNKLIFERVLGNKEKVLLSINIEEIETLKPYNEIDSSSKIDCIYKFVLDKEYDKFFVGEFQRDGKTYRFVFKPSERLLRIIDKKISEKAV</sequence>
<dbReference type="eggNOG" id="ENOG5033I23">
    <property type="taxonomic scope" value="Bacteria"/>
</dbReference>
<proteinExistence type="predicted"/>
<dbReference type="OrthoDB" id="1953575at2"/>
<name>R1CQL0_9FIRM</name>
<feature type="transmembrane region" description="Helical" evidence="1">
    <location>
        <begin position="16"/>
        <end position="38"/>
    </location>
</feature>
<feature type="transmembrane region" description="Helical" evidence="1">
    <location>
        <begin position="44"/>
        <end position="65"/>
    </location>
</feature>
<keyword evidence="1" id="KW-1133">Transmembrane helix</keyword>
<keyword evidence="3" id="KW-1185">Reference proteome</keyword>
<evidence type="ECO:0000313" key="2">
    <source>
        <dbReference type="EMBL" id="EOD00951.1"/>
    </source>
</evidence>
<protein>
    <submittedName>
        <fullName evidence="2">Uncharacterized protein</fullName>
    </submittedName>
</protein>